<evidence type="ECO:0000313" key="8">
    <source>
        <dbReference type="Proteomes" id="UP000315700"/>
    </source>
</evidence>
<dbReference type="EMBL" id="CP036271">
    <property type="protein sequence ID" value="QDT55137.1"/>
    <property type="molecule type" value="Genomic_DNA"/>
</dbReference>
<feature type="coiled-coil region" evidence="2">
    <location>
        <begin position="67"/>
        <end position="104"/>
    </location>
</feature>
<dbReference type="NCBIfam" id="TIGR01730">
    <property type="entry name" value="RND_mfp"/>
    <property type="match status" value="1"/>
</dbReference>
<dbReference type="AlphaFoldDB" id="A0A517SGC8"/>
<comment type="similarity">
    <text evidence="1">Belongs to the membrane fusion protein (MFP) (TC 8.A.1) family.</text>
</comment>
<dbReference type="KEGG" id="ccos:Pan44_31790"/>
<dbReference type="InParanoid" id="A0A517SGC8"/>
<dbReference type="Pfam" id="PF25917">
    <property type="entry name" value="BSH_RND"/>
    <property type="match status" value="1"/>
</dbReference>
<evidence type="ECO:0000259" key="6">
    <source>
        <dbReference type="Pfam" id="PF25944"/>
    </source>
</evidence>
<evidence type="ECO:0000259" key="5">
    <source>
        <dbReference type="Pfam" id="PF25917"/>
    </source>
</evidence>
<dbReference type="PANTHER" id="PTHR30158:SF24">
    <property type="entry name" value="HLYD FAMILY SECRETION PROTEIN"/>
    <property type="match status" value="1"/>
</dbReference>
<keyword evidence="2" id="KW-0175">Coiled coil</keyword>
<keyword evidence="8" id="KW-1185">Reference proteome</keyword>
<dbReference type="Gene3D" id="2.40.50.100">
    <property type="match status" value="1"/>
</dbReference>
<feature type="region of interest" description="Disordered" evidence="3">
    <location>
        <begin position="363"/>
        <end position="460"/>
    </location>
</feature>
<feature type="compositionally biased region" description="Basic and acidic residues" evidence="3">
    <location>
        <begin position="364"/>
        <end position="374"/>
    </location>
</feature>
<dbReference type="GO" id="GO:0005886">
    <property type="term" value="C:plasma membrane"/>
    <property type="evidence" value="ECO:0007669"/>
    <property type="project" value="TreeGrafter"/>
</dbReference>
<dbReference type="GO" id="GO:0022857">
    <property type="term" value="F:transmembrane transporter activity"/>
    <property type="evidence" value="ECO:0007669"/>
    <property type="project" value="InterPro"/>
</dbReference>
<name>A0A517SGC8_9PLAN</name>
<dbReference type="GO" id="GO:0046677">
    <property type="term" value="P:response to antibiotic"/>
    <property type="evidence" value="ECO:0007669"/>
    <property type="project" value="TreeGrafter"/>
</dbReference>
<reference evidence="7 8" key="1">
    <citation type="submission" date="2019-02" db="EMBL/GenBank/DDBJ databases">
        <title>Deep-cultivation of Planctomycetes and their phenomic and genomic characterization uncovers novel biology.</title>
        <authorList>
            <person name="Wiegand S."/>
            <person name="Jogler M."/>
            <person name="Boedeker C."/>
            <person name="Pinto D."/>
            <person name="Vollmers J."/>
            <person name="Rivas-Marin E."/>
            <person name="Kohn T."/>
            <person name="Peeters S.H."/>
            <person name="Heuer A."/>
            <person name="Rast P."/>
            <person name="Oberbeckmann S."/>
            <person name="Bunk B."/>
            <person name="Jeske O."/>
            <person name="Meyerdierks A."/>
            <person name="Storesund J.E."/>
            <person name="Kallscheuer N."/>
            <person name="Luecker S."/>
            <person name="Lage O.M."/>
            <person name="Pohl T."/>
            <person name="Merkel B.J."/>
            <person name="Hornburger P."/>
            <person name="Mueller R.-W."/>
            <person name="Bruemmer F."/>
            <person name="Labrenz M."/>
            <person name="Spormann A.M."/>
            <person name="Op den Camp H."/>
            <person name="Overmann J."/>
            <person name="Amann R."/>
            <person name="Jetten M.S.M."/>
            <person name="Mascher T."/>
            <person name="Medema M.H."/>
            <person name="Devos D.P."/>
            <person name="Kaster A.-K."/>
            <person name="Ovreas L."/>
            <person name="Rohde M."/>
            <person name="Galperin M.Y."/>
            <person name="Jogler C."/>
        </authorList>
    </citation>
    <scope>NUCLEOTIDE SEQUENCE [LARGE SCALE GENOMIC DNA]</scope>
    <source>
        <strain evidence="7 8">Pan44</strain>
    </source>
</reference>
<dbReference type="InterPro" id="IPR058624">
    <property type="entry name" value="MdtA-like_HH"/>
</dbReference>
<dbReference type="SUPFAM" id="SSF111369">
    <property type="entry name" value="HlyD-like secretion proteins"/>
    <property type="match status" value="1"/>
</dbReference>
<dbReference type="InterPro" id="IPR058625">
    <property type="entry name" value="MdtA-like_BSH"/>
</dbReference>
<evidence type="ECO:0000313" key="7">
    <source>
        <dbReference type="EMBL" id="QDT55137.1"/>
    </source>
</evidence>
<dbReference type="InterPro" id="IPR006143">
    <property type="entry name" value="RND_pump_MFP"/>
</dbReference>
<feature type="compositionally biased region" description="Low complexity" evidence="3">
    <location>
        <begin position="441"/>
        <end position="460"/>
    </location>
</feature>
<dbReference type="InterPro" id="IPR058626">
    <property type="entry name" value="MdtA-like_b-barrel"/>
</dbReference>
<dbReference type="Pfam" id="PF25876">
    <property type="entry name" value="HH_MFP_RND"/>
    <property type="match status" value="1"/>
</dbReference>
<dbReference type="PANTHER" id="PTHR30158">
    <property type="entry name" value="ACRA/E-RELATED COMPONENT OF DRUG EFFLUX TRANSPORTER"/>
    <property type="match status" value="1"/>
</dbReference>
<evidence type="ECO:0000256" key="2">
    <source>
        <dbReference type="SAM" id="Coils"/>
    </source>
</evidence>
<feature type="domain" description="Multidrug resistance protein MdtA-like barrel-sandwich hybrid" evidence="5">
    <location>
        <begin position="27"/>
        <end position="166"/>
    </location>
</feature>
<gene>
    <name evidence="7" type="primary">bepF_1</name>
    <name evidence="7" type="ORF">Pan44_31790</name>
</gene>
<dbReference type="Gene3D" id="2.40.420.20">
    <property type="match status" value="1"/>
</dbReference>
<protein>
    <submittedName>
        <fullName evidence="7">Efflux pump periplasmic linker BepF</fullName>
    </submittedName>
</protein>
<sequence length="460" mass="49305">MVDILDAVSIPIRDELNFTGTTRARATVDLRAKVTGYLEEIRFQDGQQVSKGDVLFVIERDPFERELEARQAELKRAQAGLNLAEANQRRTEKLRAENATTQQQLDVVIAEKATSEANVAAALAAVRQAELNLDYTQIVAPMDGRIGRHLVDLGNLIQAGTVSLAVIEAYTPIDVYYYVSESDVLRLMTMVRDGLLPSADEVAPKLYMGLFTDNDYPYEGTLNFRETGVDPGTGTILRRAEFANKDGSLIPGLFVRLKAPLGEKRPRVLIEDVAIMTDQGGDSVFVVQRRRKADRKTGNLIEPPEFEYFASRRPVKLGLGFKNLRIVDSGLEAGEWVITAGIQKARDGSPVNFVRESVQSAADARAKSLEEDTGKATPAPLPEPIPAPAAAPAEKTSAAPAGAASTTSDPATPAAKGEAETAPVSDGAPQAEEVPSPARQGASPDAGSPAAAKSGSTQQN</sequence>
<feature type="compositionally biased region" description="Pro residues" evidence="3">
    <location>
        <begin position="379"/>
        <end position="389"/>
    </location>
</feature>
<dbReference type="Proteomes" id="UP000315700">
    <property type="component" value="Chromosome"/>
</dbReference>
<proteinExistence type="inferred from homology"/>
<evidence type="ECO:0000259" key="4">
    <source>
        <dbReference type="Pfam" id="PF25876"/>
    </source>
</evidence>
<evidence type="ECO:0000256" key="3">
    <source>
        <dbReference type="SAM" id="MobiDB-lite"/>
    </source>
</evidence>
<dbReference type="RefSeq" id="WP_197453354.1">
    <property type="nucleotide sequence ID" value="NZ_CP036271.1"/>
</dbReference>
<evidence type="ECO:0000256" key="1">
    <source>
        <dbReference type="ARBA" id="ARBA00009477"/>
    </source>
</evidence>
<accession>A0A517SGC8</accession>
<dbReference type="Gene3D" id="2.40.30.170">
    <property type="match status" value="1"/>
</dbReference>
<dbReference type="Pfam" id="PF25944">
    <property type="entry name" value="Beta-barrel_RND"/>
    <property type="match status" value="1"/>
</dbReference>
<feature type="domain" description="Multidrug resistance protein MdtA-like beta-barrel" evidence="6">
    <location>
        <begin position="172"/>
        <end position="258"/>
    </location>
</feature>
<dbReference type="Gene3D" id="1.10.287.470">
    <property type="entry name" value="Helix hairpin bin"/>
    <property type="match status" value="1"/>
</dbReference>
<feature type="domain" description="Multidrug resistance protein MdtA-like alpha-helical hairpin" evidence="4">
    <location>
        <begin position="67"/>
        <end position="136"/>
    </location>
</feature>
<feature type="compositionally biased region" description="Low complexity" evidence="3">
    <location>
        <begin position="390"/>
        <end position="415"/>
    </location>
</feature>
<organism evidence="7 8">
    <name type="scientific">Caulifigura coniformis</name>
    <dbReference type="NCBI Taxonomy" id="2527983"/>
    <lineage>
        <taxon>Bacteria</taxon>
        <taxon>Pseudomonadati</taxon>
        <taxon>Planctomycetota</taxon>
        <taxon>Planctomycetia</taxon>
        <taxon>Planctomycetales</taxon>
        <taxon>Planctomycetaceae</taxon>
        <taxon>Caulifigura</taxon>
    </lineage>
</organism>